<dbReference type="GO" id="GO:0004825">
    <property type="term" value="F:methionine-tRNA ligase activity"/>
    <property type="evidence" value="ECO:0007669"/>
    <property type="project" value="UniProtKB-EC"/>
</dbReference>
<dbReference type="SUPFAM" id="SSF52374">
    <property type="entry name" value="Nucleotidylyl transferase"/>
    <property type="match status" value="1"/>
</dbReference>
<dbReference type="InterPro" id="IPR009080">
    <property type="entry name" value="tRNAsynth_Ia_anticodon-bd"/>
</dbReference>
<dbReference type="GO" id="GO:0006431">
    <property type="term" value="P:methionyl-tRNA aminoacylation"/>
    <property type="evidence" value="ECO:0007669"/>
    <property type="project" value="EnsemblFungi"/>
</dbReference>
<evidence type="ECO:0000256" key="10">
    <source>
        <dbReference type="RuleBase" id="RU363039"/>
    </source>
</evidence>
<gene>
    <name evidence="13" type="ORF">Kpol_538p29</name>
</gene>
<dbReference type="SUPFAM" id="SSF47323">
    <property type="entry name" value="Anticodon-binding domain of a subclass of class I aminoacyl-tRNA synthetases"/>
    <property type="match status" value="1"/>
</dbReference>
<dbReference type="AlphaFoldDB" id="A7TKE2"/>
<reference evidence="13 14" key="1">
    <citation type="journal article" date="2007" name="Proc. Natl. Acad. Sci. U.S.A.">
        <title>Independent sorting-out of thousands of duplicated gene pairs in two yeast species descended from a whole-genome duplication.</title>
        <authorList>
            <person name="Scannell D.R."/>
            <person name="Frank A.C."/>
            <person name="Conant G.C."/>
            <person name="Byrne K.P."/>
            <person name="Woolfit M."/>
            <person name="Wolfe K.H."/>
        </authorList>
    </citation>
    <scope>NUCLEOTIDE SEQUENCE [LARGE SCALE GENOMIC DNA]</scope>
    <source>
        <strain evidence="14">ATCC 22028 / DSM 70294 / BCRC 21397 / CBS 2163 / NBRC 10782 / NRRL Y-8283 / UCD 57-17</strain>
    </source>
</reference>
<dbReference type="PANTHER" id="PTHR43326:SF1">
    <property type="entry name" value="METHIONINE--TRNA LIGASE, MITOCHONDRIAL"/>
    <property type="match status" value="1"/>
</dbReference>
<dbReference type="NCBIfam" id="TIGR00398">
    <property type="entry name" value="metG"/>
    <property type="match status" value="1"/>
</dbReference>
<organism evidence="14">
    <name type="scientific">Vanderwaltozyma polyspora (strain ATCC 22028 / DSM 70294 / BCRC 21397 / CBS 2163 / NBRC 10782 / NRRL Y-8283 / UCD 57-17)</name>
    <name type="common">Kluyveromyces polysporus</name>
    <dbReference type="NCBI Taxonomy" id="436907"/>
    <lineage>
        <taxon>Eukaryota</taxon>
        <taxon>Fungi</taxon>
        <taxon>Dikarya</taxon>
        <taxon>Ascomycota</taxon>
        <taxon>Saccharomycotina</taxon>
        <taxon>Saccharomycetes</taxon>
        <taxon>Saccharomycetales</taxon>
        <taxon>Saccharomycetaceae</taxon>
        <taxon>Vanderwaltozyma</taxon>
    </lineage>
</organism>
<evidence type="ECO:0000256" key="3">
    <source>
        <dbReference type="ARBA" id="ARBA00022598"/>
    </source>
</evidence>
<evidence type="ECO:0000256" key="6">
    <source>
        <dbReference type="ARBA" id="ARBA00022917"/>
    </source>
</evidence>
<dbReference type="Gene3D" id="1.10.730.10">
    <property type="entry name" value="Isoleucyl-tRNA Synthetase, Domain 1"/>
    <property type="match status" value="1"/>
</dbReference>
<dbReference type="PhylomeDB" id="A7TKE2"/>
<dbReference type="InterPro" id="IPR015413">
    <property type="entry name" value="Methionyl/Leucyl_tRNA_Synth"/>
</dbReference>
<protein>
    <recommendedName>
        <fullName evidence="8">Methionine--tRNA ligase, mitochondrial</fullName>
        <ecNumber evidence="2">6.1.1.10</ecNumber>
    </recommendedName>
    <alternativeName>
        <fullName evidence="9">Methionyl-tRNA synthetase</fullName>
    </alternativeName>
</protein>
<evidence type="ECO:0000313" key="14">
    <source>
        <dbReference type="Proteomes" id="UP000000267"/>
    </source>
</evidence>
<keyword evidence="3 10" id="KW-0436">Ligase</keyword>
<evidence type="ECO:0000256" key="8">
    <source>
        <dbReference type="ARBA" id="ARBA00026124"/>
    </source>
</evidence>
<keyword evidence="14" id="KW-1185">Reference proteome</keyword>
<evidence type="ECO:0000256" key="7">
    <source>
        <dbReference type="ARBA" id="ARBA00023146"/>
    </source>
</evidence>
<feature type="compositionally biased region" description="Basic and acidic residues" evidence="11">
    <location>
        <begin position="553"/>
        <end position="570"/>
    </location>
</feature>
<dbReference type="Proteomes" id="UP000000267">
    <property type="component" value="Unassembled WGS sequence"/>
</dbReference>
<evidence type="ECO:0000256" key="5">
    <source>
        <dbReference type="ARBA" id="ARBA00022840"/>
    </source>
</evidence>
<dbReference type="EC" id="6.1.1.10" evidence="2"/>
<evidence type="ECO:0000256" key="4">
    <source>
        <dbReference type="ARBA" id="ARBA00022741"/>
    </source>
</evidence>
<dbReference type="OrthoDB" id="24670at2759"/>
<dbReference type="PROSITE" id="PS00178">
    <property type="entry name" value="AA_TRNA_LIGASE_I"/>
    <property type="match status" value="1"/>
</dbReference>
<keyword evidence="4 10" id="KW-0547">Nucleotide-binding</keyword>
<dbReference type="FunFam" id="2.170.220.10:FF:000002">
    <property type="entry name" value="Methionine--tRNA ligase"/>
    <property type="match status" value="1"/>
</dbReference>
<feature type="region of interest" description="Disordered" evidence="11">
    <location>
        <begin position="549"/>
        <end position="570"/>
    </location>
</feature>
<dbReference type="FunCoup" id="A7TKE2">
    <property type="interactions" value="571"/>
</dbReference>
<dbReference type="InterPro" id="IPR014758">
    <property type="entry name" value="Met-tRNA_synth"/>
</dbReference>
<dbReference type="GeneID" id="5545475"/>
<dbReference type="STRING" id="436907.A7TKE2"/>
<dbReference type="eggNOG" id="KOG0436">
    <property type="taxonomic scope" value="Eukaryota"/>
</dbReference>
<dbReference type="Pfam" id="PF09334">
    <property type="entry name" value="tRNA-synt_1g"/>
    <property type="match status" value="1"/>
</dbReference>
<dbReference type="OMA" id="MDTQAFC"/>
<feature type="domain" description="Methionyl/Leucyl tRNA synthetase" evidence="12">
    <location>
        <begin position="22"/>
        <end position="404"/>
    </location>
</feature>
<evidence type="ECO:0000313" key="13">
    <source>
        <dbReference type="EMBL" id="EDO17269.1"/>
    </source>
</evidence>
<dbReference type="InParanoid" id="A7TKE2"/>
<evidence type="ECO:0000259" key="12">
    <source>
        <dbReference type="Pfam" id="PF09334"/>
    </source>
</evidence>
<dbReference type="InterPro" id="IPR033911">
    <property type="entry name" value="MetRS_core"/>
</dbReference>
<dbReference type="PANTHER" id="PTHR43326">
    <property type="entry name" value="METHIONYL-TRNA SYNTHETASE"/>
    <property type="match status" value="1"/>
</dbReference>
<name>A7TKE2_VANPO</name>
<comment type="similarity">
    <text evidence="1 10">Belongs to the class-I aminoacyl-tRNA synthetase family.</text>
</comment>
<dbReference type="GO" id="GO:0005739">
    <property type="term" value="C:mitochondrion"/>
    <property type="evidence" value="ECO:0007669"/>
    <property type="project" value="EnsemblFungi"/>
</dbReference>
<dbReference type="RefSeq" id="XP_001645127.1">
    <property type="nucleotide sequence ID" value="XM_001645077.1"/>
</dbReference>
<dbReference type="PRINTS" id="PR01041">
    <property type="entry name" value="TRNASYNTHMET"/>
</dbReference>
<keyword evidence="5 10" id="KW-0067">ATP-binding</keyword>
<dbReference type="InterPro" id="IPR001412">
    <property type="entry name" value="aa-tRNA-synth_I_CS"/>
</dbReference>
<dbReference type="InterPro" id="IPR014729">
    <property type="entry name" value="Rossmann-like_a/b/a_fold"/>
</dbReference>
<dbReference type="Gene3D" id="3.40.50.620">
    <property type="entry name" value="HUPs"/>
    <property type="match status" value="1"/>
</dbReference>
<evidence type="ECO:0000256" key="9">
    <source>
        <dbReference type="ARBA" id="ARBA00030904"/>
    </source>
</evidence>
<evidence type="ECO:0000256" key="1">
    <source>
        <dbReference type="ARBA" id="ARBA00005594"/>
    </source>
</evidence>
<evidence type="ECO:0000256" key="2">
    <source>
        <dbReference type="ARBA" id="ARBA00012838"/>
    </source>
</evidence>
<dbReference type="HOGENOM" id="CLU_009710_9_0_1"/>
<dbReference type="InterPro" id="IPR023457">
    <property type="entry name" value="Met-tRNA_synth_2"/>
</dbReference>
<proteinExistence type="inferred from homology"/>
<evidence type="ECO:0000256" key="11">
    <source>
        <dbReference type="SAM" id="MobiDB-lite"/>
    </source>
</evidence>
<keyword evidence="6 10" id="KW-0648">Protein biosynthesis</keyword>
<dbReference type="KEGG" id="vpo:Kpol_538p29"/>
<sequence>MLTLGLYNRYFSRGIATKISHVTTPIFYPNAKPHLGHLYSSLLCDVQHRWQLAKGNQSLFTTGTDEHGIKIQTASQKAGFSDPREFVNTLYPEFIKLNKNCDIEFTRFIRTTDQDHIENVKVLWKTCWDNGYIYKGEHKGWYSISDETFYPESKVIKDPNNPGKYINTETNNEVVHQSESNYFFKLSAFRERLIDYIEKHPQYIYPKSKKDQILNELKSSTGMQDLSISRPVSRLEWGIEVPNDPDQKIYVWFDALCNYMSSLGNIESIRNNIPVTSQHNLGGVNNVELKEPLELWKNTTHVIGKDIIKFHTIYWPSFLMAASLPINKQVIVHSHWLCNGVKMSKSLGNVLDPIQMVEYYGADSLRWFLLENSQLEEDGDFQEDKLFMIRDMFVSKWGNLINRCCGTKFNIKRAVDEFSSKADVESSILQLFEDEQDMKIQIENIFKNLKELPNLMDEKINKFEFAQLLRNIWSILSDANTLMQDAKPWTREGIKQDAIIFTCTETSRILSILCAPLIPRLSISFLNRIDVPKECQTYKYIKLGSDTKYGSKSNDKGREVPITKLQKRDT</sequence>
<dbReference type="Gene3D" id="2.170.220.10">
    <property type="match status" value="1"/>
</dbReference>
<accession>A7TKE2</accession>
<keyword evidence="7 10" id="KW-0030">Aminoacyl-tRNA synthetase</keyword>
<dbReference type="CDD" id="cd00814">
    <property type="entry name" value="MetRS_core"/>
    <property type="match status" value="1"/>
</dbReference>
<dbReference type="EMBL" id="DS480407">
    <property type="protein sequence ID" value="EDO17269.1"/>
    <property type="molecule type" value="Genomic_DNA"/>
</dbReference>
<dbReference type="GO" id="GO:0005524">
    <property type="term" value="F:ATP binding"/>
    <property type="evidence" value="ECO:0007669"/>
    <property type="project" value="UniProtKB-KW"/>
</dbReference>